<gene>
    <name evidence="2" type="ORF">BST14_21930</name>
</gene>
<name>A0A1W9Z9L8_MYCAI</name>
<dbReference type="Pfam" id="PF07883">
    <property type="entry name" value="Cupin_2"/>
    <property type="match status" value="1"/>
</dbReference>
<sequence>MSSAIRRVVTGHDVNGKAVIASDELLSGDASRVNPGDVFYRLWGWDVPPQLPDDGHEPATEDFYPPCAGARFVIVNLADDTTRAQLPRIALADLIADYERLLPGAAQYVDPATPRFHRTPTVDFAVVLSGRVELELDSGDRTTLSAGDTVVQNGTSHAWINVGSEPTQLGLFMAGVPHSHTRTVGPDGEQNG</sequence>
<dbReference type="InterPro" id="IPR014710">
    <property type="entry name" value="RmlC-like_jellyroll"/>
</dbReference>
<evidence type="ECO:0000259" key="1">
    <source>
        <dbReference type="Pfam" id="PF07883"/>
    </source>
</evidence>
<dbReference type="InterPro" id="IPR047142">
    <property type="entry name" value="OryJ/VirC-like"/>
</dbReference>
<evidence type="ECO:0000313" key="3">
    <source>
        <dbReference type="Proteomes" id="UP000192707"/>
    </source>
</evidence>
<keyword evidence="3" id="KW-1185">Reference proteome</keyword>
<dbReference type="EMBL" id="MVHG01000076">
    <property type="protein sequence ID" value="ORA09496.1"/>
    <property type="molecule type" value="Genomic_DNA"/>
</dbReference>
<dbReference type="OrthoDB" id="713485at2"/>
<protein>
    <recommendedName>
        <fullName evidence="1">Cupin type-2 domain-containing protein</fullName>
    </recommendedName>
</protein>
<dbReference type="Proteomes" id="UP000192707">
    <property type="component" value="Unassembled WGS sequence"/>
</dbReference>
<dbReference type="CDD" id="cd02231">
    <property type="entry name" value="cupin_BLL6423-like"/>
    <property type="match status" value="1"/>
</dbReference>
<feature type="domain" description="Cupin type-2" evidence="1">
    <location>
        <begin position="114"/>
        <end position="169"/>
    </location>
</feature>
<dbReference type="InterPro" id="IPR011051">
    <property type="entry name" value="RmlC_Cupin_sf"/>
</dbReference>
<dbReference type="SUPFAM" id="SSF51182">
    <property type="entry name" value="RmlC-like cupins"/>
    <property type="match status" value="1"/>
</dbReference>
<reference evidence="2 3" key="1">
    <citation type="submission" date="2016-12" db="EMBL/GenBank/DDBJ databases">
        <title>The new phylogeny of genus Mycobacterium.</title>
        <authorList>
            <person name="Tortoli E."/>
            <person name="Trovato A."/>
            <person name="Cirillo D.M."/>
        </authorList>
    </citation>
    <scope>NUCLEOTIDE SEQUENCE [LARGE SCALE GENOMIC DNA]</scope>
    <source>
        <strain evidence="2 3">DSM 45069</strain>
    </source>
</reference>
<proteinExistence type="predicted"/>
<dbReference type="Gene3D" id="2.20.70.150">
    <property type="match status" value="1"/>
</dbReference>
<dbReference type="Gene3D" id="2.60.120.10">
    <property type="entry name" value="Jelly Rolls"/>
    <property type="match status" value="1"/>
</dbReference>
<organism evidence="2 3">
    <name type="scientific">Mycobacterium arosiense ATCC BAA-1401 = DSM 45069</name>
    <dbReference type="NCBI Taxonomy" id="1265311"/>
    <lineage>
        <taxon>Bacteria</taxon>
        <taxon>Bacillati</taxon>
        <taxon>Actinomycetota</taxon>
        <taxon>Actinomycetes</taxon>
        <taxon>Mycobacteriales</taxon>
        <taxon>Mycobacteriaceae</taxon>
        <taxon>Mycobacterium</taxon>
        <taxon>Mycobacterium avium complex (MAC)</taxon>
    </lineage>
</organism>
<accession>A0A1W9Z9L8</accession>
<comment type="caution">
    <text evidence="2">The sequence shown here is derived from an EMBL/GenBank/DDBJ whole genome shotgun (WGS) entry which is preliminary data.</text>
</comment>
<dbReference type="InterPro" id="IPR013096">
    <property type="entry name" value="Cupin_2"/>
</dbReference>
<dbReference type="AlphaFoldDB" id="A0A1W9Z9L8"/>
<dbReference type="PANTHER" id="PTHR36156:SF2">
    <property type="entry name" value="CUPIN TYPE-2 DOMAIN-CONTAINING PROTEIN"/>
    <property type="match status" value="1"/>
</dbReference>
<dbReference type="RefSeq" id="WP_083066451.1">
    <property type="nucleotide sequence ID" value="NZ_MVHG01000076.1"/>
</dbReference>
<dbReference type="PANTHER" id="PTHR36156">
    <property type="entry name" value="SLR2101 PROTEIN"/>
    <property type="match status" value="1"/>
</dbReference>
<evidence type="ECO:0000313" key="2">
    <source>
        <dbReference type="EMBL" id="ORA09496.1"/>
    </source>
</evidence>